<dbReference type="RefSeq" id="WP_073600738.1">
    <property type="nucleotide sequence ID" value="NZ_MRCB01000024.1"/>
</dbReference>
<dbReference type="InterPro" id="IPR017939">
    <property type="entry name" value="G-Glutamylcylcotransferase"/>
</dbReference>
<dbReference type="Gene3D" id="3.10.490.10">
    <property type="entry name" value="Gamma-glutamyl cyclotransferase-like"/>
    <property type="match status" value="1"/>
</dbReference>
<keyword evidence="1" id="KW-0456">Lyase</keyword>
<evidence type="ECO:0000313" key="3">
    <source>
        <dbReference type="EMBL" id="OKH20974.1"/>
    </source>
</evidence>
<dbReference type="AlphaFoldDB" id="A0A1U7HBN6"/>
<dbReference type="Proteomes" id="UP000186868">
    <property type="component" value="Unassembled WGS sequence"/>
</dbReference>
<reference evidence="3 4" key="1">
    <citation type="submission" date="2016-11" db="EMBL/GenBank/DDBJ databases">
        <title>Draft Genome Sequences of Nine Cyanobacterial Strains from Diverse Habitats.</title>
        <authorList>
            <person name="Zhu T."/>
            <person name="Hou S."/>
            <person name="Lu X."/>
            <person name="Hess W.R."/>
        </authorList>
    </citation>
    <scope>NUCLEOTIDE SEQUENCE [LARGE SCALE GENOMIC DNA]</scope>
    <source>
        <strain evidence="3 4">NIES-593</strain>
    </source>
</reference>
<dbReference type="GO" id="GO:0003839">
    <property type="term" value="F:gamma-glutamylcyclotransferase activity"/>
    <property type="evidence" value="ECO:0007669"/>
    <property type="project" value="InterPro"/>
</dbReference>
<evidence type="ECO:0000256" key="1">
    <source>
        <dbReference type="ARBA" id="ARBA00023239"/>
    </source>
</evidence>
<dbReference type="PANTHER" id="PTHR12935:SF0">
    <property type="entry name" value="GAMMA-GLUTAMYLCYCLOTRANSFERASE"/>
    <property type="match status" value="1"/>
</dbReference>
<dbReference type="EMBL" id="MRCB01000024">
    <property type="protein sequence ID" value="OKH20974.1"/>
    <property type="molecule type" value="Genomic_DNA"/>
</dbReference>
<dbReference type="GO" id="GO:0016740">
    <property type="term" value="F:transferase activity"/>
    <property type="evidence" value="ECO:0007669"/>
    <property type="project" value="UniProtKB-KW"/>
</dbReference>
<dbReference type="CDD" id="cd06661">
    <property type="entry name" value="GGCT_like"/>
    <property type="match status" value="1"/>
</dbReference>
<protein>
    <submittedName>
        <fullName evidence="3">Gamma-glutamylcyclotransferase</fullName>
    </submittedName>
</protein>
<evidence type="ECO:0000256" key="2">
    <source>
        <dbReference type="PIRSR" id="PIRSR617939-1"/>
    </source>
</evidence>
<dbReference type="PANTHER" id="PTHR12935">
    <property type="entry name" value="GAMMA-GLUTAMYLCYCLOTRANSFERASE"/>
    <property type="match status" value="1"/>
</dbReference>
<organism evidence="3 4">
    <name type="scientific">Hydrococcus rivularis NIES-593</name>
    <dbReference type="NCBI Taxonomy" id="1921803"/>
    <lineage>
        <taxon>Bacteria</taxon>
        <taxon>Bacillati</taxon>
        <taxon>Cyanobacteriota</taxon>
        <taxon>Cyanophyceae</taxon>
        <taxon>Pleurocapsales</taxon>
        <taxon>Hydrococcaceae</taxon>
        <taxon>Hydrococcus</taxon>
    </lineage>
</organism>
<dbReference type="STRING" id="1921803.NIES593_17110"/>
<evidence type="ECO:0000313" key="4">
    <source>
        <dbReference type="Proteomes" id="UP000186868"/>
    </source>
</evidence>
<comment type="caution">
    <text evidence="3">The sequence shown here is derived from an EMBL/GenBank/DDBJ whole genome shotgun (WGS) entry which is preliminary data.</text>
</comment>
<dbReference type="OrthoDB" id="5401862at2"/>
<dbReference type="InterPro" id="IPR036568">
    <property type="entry name" value="GGCT-like_sf"/>
</dbReference>
<sequence length="202" mass="23828">MRERQIEKNRNCISQNLRLKTSLPNHQGSHWQPQQPSEPSFYYFAYGSCMCPVDLKRSLGENTHHYVIGTGVVKGYRLGFYRRSLRRNCGALDIVPDPSSCVEGVLYNLPWRLSDLLDEREEIPRNGYRHEFVNVYHGTQIYRNVRTYVVVDKLEEELAPNDWYLNVVIRGAVTCGLSEEYRWKLFHHMYQLQQKSKSIELQ</sequence>
<feature type="active site" description="Proton acceptor" evidence="2">
    <location>
        <position position="121"/>
    </location>
</feature>
<dbReference type="Pfam" id="PF13772">
    <property type="entry name" value="AIG2_2"/>
    <property type="match status" value="1"/>
</dbReference>
<name>A0A1U7HBN6_9CYAN</name>
<dbReference type="SUPFAM" id="SSF110857">
    <property type="entry name" value="Gamma-glutamyl cyclotransferase-like"/>
    <property type="match status" value="1"/>
</dbReference>
<accession>A0A1U7HBN6</accession>
<proteinExistence type="predicted"/>
<keyword evidence="4" id="KW-1185">Reference proteome</keyword>
<dbReference type="InterPro" id="IPR013024">
    <property type="entry name" value="GGCT-like"/>
</dbReference>
<keyword evidence="3" id="KW-0808">Transferase</keyword>
<gene>
    <name evidence="3" type="ORF">NIES593_17110</name>
</gene>